<evidence type="ECO:0000256" key="4">
    <source>
        <dbReference type="PROSITE-ProRule" id="PRU00042"/>
    </source>
</evidence>
<dbReference type="GO" id="GO:0000978">
    <property type="term" value="F:RNA polymerase II cis-regulatory region sequence-specific DNA binding"/>
    <property type="evidence" value="ECO:0007669"/>
    <property type="project" value="TreeGrafter"/>
</dbReference>
<evidence type="ECO:0000313" key="6">
    <source>
        <dbReference type="EMBL" id="CAI2383500.1"/>
    </source>
</evidence>
<evidence type="ECO:0000256" key="1">
    <source>
        <dbReference type="ARBA" id="ARBA00022723"/>
    </source>
</evidence>
<dbReference type="GO" id="GO:0008270">
    <property type="term" value="F:zinc ion binding"/>
    <property type="evidence" value="ECO:0007669"/>
    <property type="project" value="UniProtKB-KW"/>
</dbReference>
<evidence type="ECO:0000259" key="5">
    <source>
        <dbReference type="PROSITE" id="PS50157"/>
    </source>
</evidence>
<dbReference type="InterPro" id="IPR036236">
    <property type="entry name" value="Znf_C2H2_sf"/>
</dbReference>
<dbReference type="SMART" id="SM00355">
    <property type="entry name" value="ZnF_C2H2"/>
    <property type="match status" value="2"/>
</dbReference>
<name>A0AAD1Y3S0_EUPCR</name>
<dbReference type="InterPro" id="IPR013087">
    <property type="entry name" value="Znf_C2H2_type"/>
</dbReference>
<feature type="domain" description="C2H2-type" evidence="5">
    <location>
        <begin position="258"/>
        <end position="285"/>
    </location>
</feature>
<dbReference type="PANTHER" id="PTHR23235">
    <property type="entry name" value="KRUEPPEL-LIKE TRANSCRIPTION FACTOR"/>
    <property type="match status" value="1"/>
</dbReference>
<dbReference type="Gene3D" id="3.30.160.60">
    <property type="entry name" value="Classic Zinc Finger"/>
    <property type="match status" value="2"/>
</dbReference>
<dbReference type="Proteomes" id="UP001295684">
    <property type="component" value="Unassembled WGS sequence"/>
</dbReference>
<dbReference type="SUPFAM" id="SSF57667">
    <property type="entry name" value="beta-beta-alpha zinc fingers"/>
    <property type="match status" value="1"/>
</dbReference>
<proteinExistence type="predicted"/>
<reference evidence="6" key="1">
    <citation type="submission" date="2023-07" db="EMBL/GenBank/DDBJ databases">
        <authorList>
            <consortium name="AG Swart"/>
            <person name="Singh M."/>
            <person name="Singh A."/>
            <person name="Seah K."/>
            <person name="Emmerich C."/>
        </authorList>
    </citation>
    <scope>NUCLEOTIDE SEQUENCE</scope>
    <source>
        <strain evidence="6">DP1</strain>
    </source>
</reference>
<dbReference type="Pfam" id="PF00096">
    <property type="entry name" value="zf-C2H2"/>
    <property type="match status" value="2"/>
</dbReference>
<comment type="caution">
    <text evidence="6">The sequence shown here is derived from an EMBL/GenBank/DDBJ whole genome shotgun (WGS) entry which is preliminary data.</text>
</comment>
<dbReference type="EMBL" id="CAMPGE010025775">
    <property type="protein sequence ID" value="CAI2383500.1"/>
    <property type="molecule type" value="Genomic_DNA"/>
</dbReference>
<dbReference type="PANTHER" id="PTHR23235:SF120">
    <property type="entry name" value="KRUPPEL-LIKE FACTOR 15"/>
    <property type="match status" value="1"/>
</dbReference>
<gene>
    <name evidence="6" type="ORF">ECRASSUSDP1_LOCUS25002</name>
</gene>
<evidence type="ECO:0000313" key="7">
    <source>
        <dbReference type="Proteomes" id="UP001295684"/>
    </source>
</evidence>
<protein>
    <recommendedName>
        <fullName evidence="5">C2H2-type domain-containing protein</fullName>
    </recommendedName>
</protein>
<keyword evidence="3" id="KW-0862">Zinc</keyword>
<accession>A0AAD1Y3S0</accession>
<dbReference type="PROSITE" id="PS00028">
    <property type="entry name" value="ZINC_FINGER_C2H2_1"/>
    <property type="match status" value="2"/>
</dbReference>
<sequence>MSEGLPYYNSSFQEINMPIISNLQVDNVLKKSDFSELRAGDIAFLKLDNTGILVPAIIEEVGVIDESDFCSINTVCQNFHDNNSSTAFDQYYHKACDKSQARSLPSPRPSGNVFSSTKLQPDPRCLFGMNFFNRENSGQSDITEMAPLQTKGVSKAYKESISESSKEIEEPGKSAEPILDRAEEKECLQRPCKRTKIVFSQELLQYEGYYHQVSKGRKKRGVKRSMRYFCKYEKCRKGFYRAQNLVMHLRVHFKIKKYQCEYCEEKFIQRGNLDKHIKRHCAIKNKIDQEGIIGG</sequence>
<evidence type="ECO:0000256" key="2">
    <source>
        <dbReference type="ARBA" id="ARBA00022771"/>
    </source>
</evidence>
<organism evidence="6 7">
    <name type="scientific">Euplotes crassus</name>
    <dbReference type="NCBI Taxonomy" id="5936"/>
    <lineage>
        <taxon>Eukaryota</taxon>
        <taxon>Sar</taxon>
        <taxon>Alveolata</taxon>
        <taxon>Ciliophora</taxon>
        <taxon>Intramacronucleata</taxon>
        <taxon>Spirotrichea</taxon>
        <taxon>Hypotrichia</taxon>
        <taxon>Euplotida</taxon>
        <taxon>Euplotidae</taxon>
        <taxon>Moneuplotes</taxon>
    </lineage>
</organism>
<dbReference type="PROSITE" id="PS50157">
    <property type="entry name" value="ZINC_FINGER_C2H2_2"/>
    <property type="match status" value="2"/>
</dbReference>
<keyword evidence="1" id="KW-0479">Metal-binding</keyword>
<dbReference type="GO" id="GO:0000981">
    <property type="term" value="F:DNA-binding transcription factor activity, RNA polymerase II-specific"/>
    <property type="evidence" value="ECO:0007669"/>
    <property type="project" value="TreeGrafter"/>
</dbReference>
<dbReference type="AlphaFoldDB" id="A0AAD1Y3S0"/>
<keyword evidence="7" id="KW-1185">Reference proteome</keyword>
<keyword evidence="2 4" id="KW-0863">Zinc-finger</keyword>
<feature type="domain" description="C2H2-type" evidence="5">
    <location>
        <begin position="228"/>
        <end position="257"/>
    </location>
</feature>
<evidence type="ECO:0000256" key="3">
    <source>
        <dbReference type="ARBA" id="ARBA00022833"/>
    </source>
</evidence>